<name>A0A9W8J8Z0_9AGAR</name>
<dbReference type="AlphaFoldDB" id="A0A9W8J8Z0"/>
<comment type="caution">
    <text evidence="2">The sequence shown here is derived from an EMBL/GenBank/DDBJ whole genome shotgun (WGS) entry which is preliminary data.</text>
</comment>
<dbReference type="SUPFAM" id="SSF50129">
    <property type="entry name" value="GroES-like"/>
    <property type="match status" value="1"/>
</dbReference>
<proteinExistence type="predicted"/>
<gene>
    <name evidence="2" type="ORF">H1R20_g7448</name>
</gene>
<organism evidence="2 3">
    <name type="scientific">Candolleomyces eurysporus</name>
    <dbReference type="NCBI Taxonomy" id="2828524"/>
    <lineage>
        <taxon>Eukaryota</taxon>
        <taxon>Fungi</taxon>
        <taxon>Dikarya</taxon>
        <taxon>Basidiomycota</taxon>
        <taxon>Agaricomycotina</taxon>
        <taxon>Agaricomycetes</taxon>
        <taxon>Agaricomycetidae</taxon>
        <taxon>Agaricales</taxon>
        <taxon>Agaricineae</taxon>
        <taxon>Psathyrellaceae</taxon>
        <taxon>Candolleomyces</taxon>
    </lineage>
</organism>
<dbReference type="PANTHER" id="PTHR45348:SF2">
    <property type="entry name" value="ZINC-TYPE ALCOHOL DEHYDROGENASE-LIKE PROTEIN C2E1P3.01"/>
    <property type="match status" value="1"/>
</dbReference>
<feature type="non-terminal residue" evidence="2">
    <location>
        <position position="1"/>
    </location>
</feature>
<dbReference type="Gene3D" id="3.90.180.10">
    <property type="entry name" value="Medium-chain alcohol dehydrogenases, catalytic domain"/>
    <property type="match status" value="1"/>
</dbReference>
<dbReference type="SUPFAM" id="SSF51735">
    <property type="entry name" value="NAD(P)-binding Rossmann-fold domains"/>
    <property type="match status" value="1"/>
</dbReference>
<dbReference type="InterPro" id="IPR020843">
    <property type="entry name" value="ER"/>
</dbReference>
<dbReference type="InterPro" id="IPR011032">
    <property type="entry name" value="GroES-like_sf"/>
</dbReference>
<evidence type="ECO:0000313" key="2">
    <source>
        <dbReference type="EMBL" id="KAJ2929659.1"/>
    </source>
</evidence>
<dbReference type="EMBL" id="JANBPK010000863">
    <property type="protein sequence ID" value="KAJ2929659.1"/>
    <property type="molecule type" value="Genomic_DNA"/>
</dbReference>
<evidence type="ECO:0000313" key="3">
    <source>
        <dbReference type="Proteomes" id="UP001140091"/>
    </source>
</evidence>
<feature type="domain" description="Enoyl reductase (ER)" evidence="1">
    <location>
        <begin position="20"/>
        <end position="348"/>
    </location>
</feature>
<dbReference type="InterPro" id="IPR047122">
    <property type="entry name" value="Trans-enoyl_RdTase-like"/>
</dbReference>
<dbReference type="GO" id="GO:0016651">
    <property type="term" value="F:oxidoreductase activity, acting on NAD(P)H"/>
    <property type="evidence" value="ECO:0007669"/>
    <property type="project" value="InterPro"/>
</dbReference>
<keyword evidence="3" id="KW-1185">Reference proteome</keyword>
<sequence length="354" mass="37660">MSTPTSTATQKALFLTKASGDFIVSNAPIYKPGKDEVLVKIHAAALNPADWKVVTRFSHFLTDFPTVLGTDIAGEVVELGEGVTGFAIGDRVLFQGLYNDNSHAGFQQYTTADVKTLAKIPSGISYDEAASVPLALTTAWVGFYNENPNGLGFDAPTNAAARGKYSDTPIIVIGGASSVGQLTIQTAKLSGFNPIITTASIKHGDFLKSLGATHVLDRNASLAGLKESIQSITEKPVKVVVDAISSEETQTLGFTLLAPGGQIAVNLPAIDLIKEEGPKENKSLVYVLATKQGYAELVQEMWTHVTKFLQGGDIKPNRIEVLPKGLNGVVEGLKRLEENRVSGVKLVVRPQETA</sequence>
<dbReference type="PANTHER" id="PTHR45348">
    <property type="entry name" value="HYPOTHETICAL OXIDOREDUCTASE (EUROFUNG)"/>
    <property type="match status" value="1"/>
</dbReference>
<dbReference type="Gene3D" id="3.40.50.720">
    <property type="entry name" value="NAD(P)-binding Rossmann-like Domain"/>
    <property type="match status" value="1"/>
</dbReference>
<dbReference type="Proteomes" id="UP001140091">
    <property type="component" value="Unassembled WGS sequence"/>
</dbReference>
<dbReference type="SMART" id="SM00829">
    <property type="entry name" value="PKS_ER"/>
    <property type="match status" value="1"/>
</dbReference>
<evidence type="ECO:0000259" key="1">
    <source>
        <dbReference type="SMART" id="SM00829"/>
    </source>
</evidence>
<dbReference type="InterPro" id="IPR036291">
    <property type="entry name" value="NAD(P)-bd_dom_sf"/>
</dbReference>
<dbReference type="Pfam" id="PF00107">
    <property type="entry name" value="ADH_zinc_N"/>
    <property type="match status" value="1"/>
</dbReference>
<dbReference type="CDD" id="cd08249">
    <property type="entry name" value="enoyl_reductase_like"/>
    <property type="match status" value="1"/>
</dbReference>
<dbReference type="OrthoDB" id="3233595at2759"/>
<protein>
    <recommendedName>
        <fullName evidence="1">Enoyl reductase (ER) domain-containing protein</fullName>
    </recommendedName>
</protein>
<accession>A0A9W8J8Z0</accession>
<dbReference type="InterPro" id="IPR013149">
    <property type="entry name" value="ADH-like_C"/>
</dbReference>
<dbReference type="Pfam" id="PF08240">
    <property type="entry name" value="ADH_N"/>
    <property type="match status" value="1"/>
</dbReference>
<reference evidence="2" key="1">
    <citation type="submission" date="2022-06" db="EMBL/GenBank/DDBJ databases">
        <title>Genome Sequence of Candolleomyces eurysporus.</title>
        <authorList>
            <person name="Buettner E."/>
        </authorList>
    </citation>
    <scope>NUCLEOTIDE SEQUENCE</scope>
    <source>
        <strain evidence="2">VTCC 930004</strain>
    </source>
</reference>
<dbReference type="InterPro" id="IPR013154">
    <property type="entry name" value="ADH-like_N"/>
</dbReference>